<dbReference type="EMBL" id="JASJOU010000004">
    <property type="protein sequence ID" value="MDJ1501776.1"/>
    <property type="molecule type" value="Genomic_DNA"/>
</dbReference>
<gene>
    <name evidence="2" type="ORF">QNI22_14005</name>
</gene>
<accession>A0AAE3R119</accession>
<dbReference type="GO" id="GO:0004722">
    <property type="term" value="F:protein serine/threonine phosphatase activity"/>
    <property type="evidence" value="ECO:0007669"/>
    <property type="project" value="InterPro"/>
</dbReference>
<dbReference type="PROSITE" id="PS51746">
    <property type="entry name" value="PPM_2"/>
    <property type="match status" value="1"/>
</dbReference>
<evidence type="ECO:0000313" key="3">
    <source>
        <dbReference type="Proteomes" id="UP001232063"/>
    </source>
</evidence>
<organism evidence="2 3">
    <name type="scientific">Xanthocytophaga agilis</name>
    <dbReference type="NCBI Taxonomy" id="3048010"/>
    <lineage>
        <taxon>Bacteria</taxon>
        <taxon>Pseudomonadati</taxon>
        <taxon>Bacteroidota</taxon>
        <taxon>Cytophagia</taxon>
        <taxon>Cytophagales</taxon>
        <taxon>Rhodocytophagaceae</taxon>
        <taxon>Xanthocytophaga</taxon>
    </lineage>
</organism>
<dbReference type="AlphaFoldDB" id="A0AAE3R119"/>
<evidence type="ECO:0000259" key="1">
    <source>
        <dbReference type="PROSITE" id="PS51746"/>
    </source>
</evidence>
<dbReference type="InterPro" id="IPR015655">
    <property type="entry name" value="PP2C"/>
</dbReference>
<dbReference type="CDD" id="cd00143">
    <property type="entry name" value="PP2Cc"/>
    <property type="match status" value="1"/>
</dbReference>
<dbReference type="PANTHER" id="PTHR47992">
    <property type="entry name" value="PROTEIN PHOSPHATASE"/>
    <property type="match status" value="1"/>
</dbReference>
<reference evidence="2" key="1">
    <citation type="submission" date="2023-05" db="EMBL/GenBank/DDBJ databases">
        <authorList>
            <person name="Zhang X."/>
        </authorList>
    </citation>
    <scope>NUCLEOTIDE SEQUENCE</scope>
    <source>
        <strain evidence="2">BD1B2-1</strain>
    </source>
</reference>
<dbReference type="SMART" id="SM00331">
    <property type="entry name" value="PP2C_SIG"/>
    <property type="match status" value="1"/>
</dbReference>
<dbReference type="Gene3D" id="3.60.40.10">
    <property type="entry name" value="PPM-type phosphatase domain"/>
    <property type="match status" value="1"/>
</dbReference>
<keyword evidence="3" id="KW-1185">Reference proteome</keyword>
<sequence length="252" mass="27906">MFQKLFSALQNKPLYTTDGYTIAGKKPVNEDSYLIEVKKDACLLLVADGVGGHGHGDWASQICVQHFQEAFHKIENLNDPKTFLHEHALKVAQKVLRKHTEDPAYKNCGTTLTGFLIQEKHYYVINIGDSRTYAWHPSKGLRRLTKDHSIVQQMIDAGTLTESEAANHPYRTTMTSAIGQAMDTIKIDITGPYTLAEGEILLSFSDGVHDFLTDTQISQIIASNAKSLAQTLVEQALAAGSTDNITACWLKQ</sequence>
<dbReference type="SMART" id="SM00332">
    <property type="entry name" value="PP2Cc"/>
    <property type="match status" value="1"/>
</dbReference>
<proteinExistence type="predicted"/>
<dbReference type="Proteomes" id="UP001232063">
    <property type="component" value="Unassembled WGS sequence"/>
</dbReference>
<feature type="domain" description="PPM-type phosphatase" evidence="1">
    <location>
        <begin position="16"/>
        <end position="252"/>
    </location>
</feature>
<evidence type="ECO:0000313" key="2">
    <source>
        <dbReference type="EMBL" id="MDJ1501776.1"/>
    </source>
</evidence>
<protein>
    <submittedName>
        <fullName evidence="2">Protein phosphatase 2C domain-containing protein</fullName>
    </submittedName>
</protein>
<dbReference type="SUPFAM" id="SSF81606">
    <property type="entry name" value="PP2C-like"/>
    <property type="match status" value="1"/>
</dbReference>
<dbReference type="Pfam" id="PF13672">
    <property type="entry name" value="PP2C_2"/>
    <property type="match status" value="1"/>
</dbReference>
<dbReference type="RefSeq" id="WP_314511413.1">
    <property type="nucleotide sequence ID" value="NZ_JASJOU010000004.1"/>
</dbReference>
<name>A0AAE3R119_9BACT</name>
<comment type="caution">
    <text evidence="2">The sequence shown here is derived from an EMBL/GenBank/DDBJ whole genome shotgun (WGS) entry which is preliminary data.</text>
</comment>
<dbReference type="InterPro" id="IPR001932">
    <property type="entry name" value="PPM-type_phosphatase-like_dom"/>
</dbReference>
<dbReference type="InterPro" id="IPR036457">
    <property type="entry name" value="PPM-type-like_dom_sf"/>
</dbReference>